<dbReference type="InterPro" id="IPR000477">
    <property type="entry name" value="RT_dom"/>
</dbReference>
<dbReference type="Gene3D" id="3.10.10.10">
    <property type="entry name" value="HIV Type 1 Reverse Transcriptase, subunit A, domain 1"/>
    <property type="match status" value="1"/>
</dbReference>
<dbReference type="InterPro" id="IPR043502">
    <property type="entry name" value="DNA/RNA_pol_sf"/>
</dbReference>
<organism evidence="2 3">
    <name type="scientific">Taxus chinensis</name>
    <name type="common">Chinese yew</name>
    <name type="synonym">Taxus wallichiana var. chinensis</name>
    <dbReference type="NCBI Taxonomy" id="29808"/>
    <lineage>
        <taxon>Eukaryota</taxon>
        <taxon>Viridiplantae</taxon>
        <taxon>Streptophyta</taxon>
        <taxon>Embryophyta</taxon>
        <taxon>Tracheophyta</taxon>
        <taxon>Spermatophyta</taxon>
        <taxon>Pinopsida</taxon>
        <taxon>Pinidae</taxon>
        <taxon>Conifers II</taxon>
        <taxon>Cupressales</taxon>
        <taxon>Taxaceae</taxon>
        <taxon>Taxus</taxon>
    </lineage>
</organism>
<evidence type="ECO:0000313" key="2">
    <source>
        <dbReference type="EMBL" id="KAH9303531.1"/>
    </source>
</evidence>
<keyword evidence="3" id="KW-1185">Reference proteome</keyword>
<dbReference type="PANTHER" id="PTHR24559:SF431">
    <property type="entry name" value="RNA-DIRECTED DNA POLYMERASE HOMOLOG"/>
    <property type="match status" value="1"/>
</dbReference>
<protein>
    <recommendedName>
        <fullName evidence="1">Reverse transcriptase domain-containing protein</fullName>
    </recommendedName>
</protein>
<sequence>MDGFSGYNQILITPEDQHKTSFITPWGNFCYRVMPFGLKNTGATYQRAMTYIFHDLLHKTIEDYVDDILGKSKHRQDHLLILAPLFERLIHFCLHLNPSKCVFGILTGKLLGFIISIRGIEVDPTKIKAIIEMPPPSNLKQAPWSSRMPSISASFYLTAFRPLSTFSSSPP</sequence>
<dbReference type="SUPFAM" id="SSF56672">
    <property type="entry name" value="DNA/RNA polymerases"/>
    <property type="match status" value="1"/>
</dbReference>
<evidence type="ECO:0000259" key="1">
    <source>
        <dbReference type="Pfam" id="PF00078"/>
    </source>
</evidence>
<feature type="domain" description="Reverse transcriptase" evidence="1">
    <location>
        <begin position="2"/>
        <end position="115"/>
    </location>
</feature>
<name>A0AA38CL06_TAXCH</name>
<comment type="caution">
    <text evidence="2">The sequence shown here is derived from an EMBL/GenBank/DDBJ whole genome shotgun (WGS) entry which is preliminary data.</text>
</comment>
<evidence type="ECO:0000313" key="3">
    <source>
        <dbReference type="Proteomes" id="UP000824469"/>
    </source>
</evidence>
<accession>A0AA38CL06</accession>
<dbReference type="InterPro" id="IPR053134">
    <property type="entry name" value="RNA-dir_DNA_polymerase"/>
</dbReference>
<dbReference type="CDD" id="cd01647">
    <property type="entry name" value="RT_LTR"/>
    <property type="match status" value="1"/>
</dbReference>
<dbReference type="AlphaFoldDB" id="A0AA38CL06"/>
<gene>
    <name evidence="2" type="ORF">KI387_043893</name>
</gene>
<dbReference type="Pfam" id="PF00078">
    <property type="entry name" value="RVT_1"/>
    <property type="match status" value="1"/>
</dbReference>
<dbReference type="Gene3D" id="3.30.70.270">
    <property type="match status" value="1"/>
</dbReference>
<dbReference type="PANTHER" id="PTHR24559">
    <property type="entry name" value="TRANSPOSON TY3-I GAG-POL POLYPROTEIN"/>
    <property type="match status" value="1"/>
</dbReference>
<reference evidence="2 3" key="1">
    <citation type="journal article" date="2021" name="Nat. Plants">
        <title>The Taxus genome provides insights into paclitaxel biosynthesis.</title>
        <authorList>
            <person name="Xiong X."/>
            <person name="Gou J."/>
            <person name="Liao Q."/>
            <person name="Li Y."/>
            <person name="Zhou Q."/>
            <person name="Bi G."/>
            <person name="Li C."/>
            <person name="Du R."/>
            <person name="Wang X."/>
            <person name="Sun T."/>
            <person name="Guo L."/>
            <person name="Liang H."/>
            <person name="Lu P."/>
            <person name="Wu Y."/>
            <person name="Zhang Z."/>
            <person name="Ro D.K."/>
            <person name="Shang Y."/>
            <person name="Huang S."/>
            <person name="Yan J."/>
        </authorList>
    </citation>
    <scope>NUCLEOTIDE SEQUENCE [LARGE SCALE GENOMIC DNA]</scope>
    <source>
        <strain evidence="2">Ta-2019</strain>
    </source>
</reference>
<dbReference type="OMA" id="FREVEWK"/>
<dbReference type="InterPro" id="IPR043128">
    <property type="entry name" value="Rev_trsase/Diguanyl_cyclase"/>
</dbReference>
<dbReference type="EMBL" id="JAHRHJ020000009">
    <property type="protein sequence ID" value="KAH9303531.1"/>
    <property type="molecule type" value="Genomic_DNA"/>
</dbReference>
<proteinExistence type="predicted"/>
<dbReference type="Proteomes" id="UP000824469">
    <property type="component" value="Unassembled WGS sequence"/>
</dbReference>